<dbReference type="EMBL" id="ABLGCN030000003">
    <property type="protein sequence ID" value="EMM7457424.1"/>
    <property type="molecule type" value="Genomic_DNA"/>
</dbReference>
<evidence type="ECO:0000256" key="1">
    <source>
        <dbReference type="SAM" id="Phobius"/>
    </source>
</evidence>
<keyword evidence="1" id="KW-1133">Transmembrane helix</keyword>
<protein>
    <submittedName>
        <fullName evidence="2">Uncharacterized protein</fullName>
    </submittedName>
</protein>
<organism evidence="2 3">
    <name type="scientific">Citrobacter freundii</name>
    <dbReference type="NCBI Taxonomy" id="546"/>
    <lineage>
        <taxon>Bacteria</taxon>
        <taxon>Pseudomonadati</taxon>
        <taxon>Pseudomonadota</taxon>
        <taxon>Gammaproteobacteria</taxon>
        <taxon>Enterobacterales</taxon>
        <taxon>Enterobacteriaceae</taxon>
        <taxon>Citrobacter</taxon>
        <taxon>Citrobacter freundii complex</taxon>
    </lineage>
</organism>
<feature type="transmembrane region" description="Helical" evidence="1">
    <location>
        <begin position="20"/>
        <end position="45"/>
    </location>
</feature>
<accession>A0AAN4ET04</accession>
<reference evidence="2" key="1">
    <citation type="submission" date="2024-02" db="EMBL/GenBank/DDBJ databases">
        <authorList>
            <consortium name="Clinical and Environmental Microbiology Branch: Whole genome sequencing antimicrobial resistance pathogens in the healthcare setting"/>
        </authorList>
    </citation>
    <scope>NUCLEOTIDE SEQUENCE</scope>
    <source>
        <strain evidence="2">Whole organism</strain>
    </source>
</reference>
<keyword evidence="1" id="KW-0472">Membrane</keyword>
<sequence length="160" mass="18272">MESYISFESLVTARESAQWAYVSMIVSIISIIISFLTLIAAWRALSTWRKQERALERKNLIKAFLHYQACLVSAPEKLTPKKPDNWQLHHVNAMHNGITEIRACILIATGKNGYKEYGHAYAKILPIHQSYIYGEVDKSSLISIVNKVIIEDVFHEKPEA</sequence>
<keyword evidence="1" id="KW-0812">Transmembrane</keyword>
<dbReference type="Proteomes" id="UP001169574">
    <property type="component" value="Unassembled WGS sequence"/>
</dbReference>
<dbReference type="AlphaFoldDB" id="A0AAN4ET04"/>
<gene>
    <name evidence="2" type="ORF">P7U51_001919</name>
</gene>
<proteinExistence type="predicted"/>
<comment type="caution">
    <text evidence="2">The sequence shown here is derived from an EMBL/GenBank/DDBJ whole genome shotgun (WGS) entry which is preliminary data.</text>
</comment>
<evidence type="ECO:0000313" key="3">
    <source>
        <dbReference type="Proteomes" id="UP001169574"/>
    </source>
</evidence>
<evidence type="ECO:0000313" key="2">
    <source>
        <dbReference type="EMBL" id="EMM7457424.1"/>
    </source>
</evidence>
<dbReference type="RefSeq" id="WP_044701282.1">
    <property type="nucleotide sequence ID" value="NZ_JADIHH010000015.1"/>
</dbReference>
<name>A0AAN4ET04_CITFR</name>